<dbReference type="RefSeq" id="WP_191912017.1">
    <property type="nucleotide sequence ID" value="NZ_JABUXR010000027.1"/>
</dbReference>
<dbReference type="InterPro" id="IPR039672">
    <property type="entry name" value="MFS_2"/>
</dbReference>
<dbReference type="Pfam" id="PF00358">
    <property type="entry name" value="PTS_EIIA_1"/>
    <property type="match status" value="1"/>
</dbReference>
<evidence type="ECO:0000313" key="15">
    <source>
        <dbReference type="Proteomes" id="UP000645007"/>
    </source>
</evidence>
<sequence length="657" mass="71434">MNNSSKSQEHVGRARFAYSMGAFGHDAFYALLSTYFIMYVTGHLFHSGNKAFNDHMILWITTIIAVLRIIELLIDPMIGNAIDRTHTRWGKFKPWVVGGGIISAVILAALFTPLGGLNVSSPYLYLIIFAILYIIMDIFYSFNDVGFWSMLPALSFNSHERNKIATFARVGSTVGGQIVGFVIMPMVLFFSANQNGGTGDDRGWFIFAAIIAAIAAITAVGVGLGTHEQQSLLRENKEQTKLKDVFKVLVKNDQLFSIAMSYLFYTTGITLVNSMELYYFTYILGNAKAFSILGGLNTVVGVISVLTFPMFTNKISRRKLFYGSISMLALGLLIFAFAGHSLVMVLIGAELFFIPQPLVFLVVLMTITDSVEYGQLKLGHRDESLTLSVRPLLDKFAGAVSGWIIGPTAIAAGMTAGATASSLSASGVTTFKLVMFLAPAIMLAISVIIFATKVKLDEKMHAKIVAELEQTWGKELNKSDDEGTIIADEDESVSTPKPGVTEIPAPVAGTVIDLKNVSDPAFANGSMGQGFAIKPSDGKVYAPFSGTVRATFSTRHAVGLVSDNGIALLIHIGIDTVKLHGTGFVTYFHKGQHVAKGDELMEFWDSTIKKAGLDDTVIVIVTVTNSEEFNFKQLISANQEVTTTDNVMEVTKKDQEK</sequence>
<evidence type="ECO:0000256" key="2">
    <source>
        <dbReference type="ARBA" id="ARBA00007724"/>
    </source>
</evidence>
<keyword evidence="8 12" id="KW-0812">Transmembrane</keyword>
<dbReference type="PROSITE" id="PS00872">
    <property type="entry name" value="NA_GALACTOSIDE_SYMP"/>
    <property type="match status" value="1"/>
</dbReference>
<feature type="transmembrane region" description="Helical" evidence="12">
    <location>
        <begin position="262"/>
        <end position="283"/>
    </location>
</feature>
<dbReference type="PANTHER" id="PTHR11328">
    <property type="entry name" value="MAJOR FACILITATOR SUPERFAMILY DOMAIN-CONTAINING PROTEIN"/>
    <property type="match status" value="1"/>
</dbReference>
<feature type="transmembrane region" description="Helical" evidence="12">
    <location>
        <begin position="16"/>
        <end position="37"/>
    </location>
</feature>
<feature type="transmembrane region" description="Helical" evidence="12">
    <location>
        <begin position="320"/>
        <end position="347"/>
    </location>
</feature>
<dbReference type="PROSITE" id="PS00371">
    <property type="entry name" value="PTS_EIIA_TYPE_1_HIS"/>
    <property type="match status" value="1"/>
</dbReference>
<feature type="transmembrane region" description="Helical" evidence="12">
    <location>
        <begin position="392"/>
        <end position="413"/>
    </location>
</feature>
<keyword evidence="7" id="KW-0808">Transferase</keyword>
<evidence type="ECO:0000256" key="6">
    <source>
        <dbReference type="ARBA" id="ARBA00022597"/>
    </source>
</evidence>
<dbReference type="Gene3D" id="2.70.70.10">
    <property type="entry name" value="Glucose Permease (Domain IIA)"/>
    <property type="match status" value="1"/>
</dbReference>
<proteinExistence type="inferred from homology"/>
<comment type="caution">
    <text evidence="14">The sequence shown here is derived from an EMBL/GenBank/DDBJ whole genome shotgun (WGS) entry which is preliminary data.</text>
</comment>
<name>A0ABR8ZLZ8_9LACO</name>
<organism evidence="14 15">
    <name type="scientific">Limosilactobacillus urinaemulieris</name>
    <dbReference type="NCBI Taxonomy" id="2742600"/>
    <lineage>
        <taxon>Bacteria</taxon>
        <taxon>Bacillati</taxon>
        <taxon>Bacillota</taxon>
        <taxon>Bacilli</taxon>
        <taxon>Lactobacillales</taxon>
        <taxon>Lactobacillaceae</taxon>
        <taxon>Limosilactobacillus</taxon>
    </lineage>
</organism>
<evidence type="ECO:0000313" key="14">
    <source>
        <dbReference type="EMBL" id="MBD8086333.1"/>
    </source>
</evidence>
<dbReference type="SUPFAM" id="SSF103473">
    <property type="entry name" value="MFS general substrate transporter"/>
    <property type="match status" value="1"/>
</dbReference>
<protein>
    <submittedName>
        <fullName evidence="14">MFS transporter</fullName>
    </submittedName>
</protein>
<keyword evidence="10 12" id="KW-1133">Transmembrane helix</keyword>
<evidence type="ECO:0000256" key="8">
    <source>
        <dbReference type="ARBA" id="ARBA00022692"/>
    </source>
</evidence>
<dbReference type="InterPro" id="IPR001127">
    <property type="entry name" value="PTS_EIIA_1_perm"/>
</dbReference>
<dbReference type="PANTHER" id="PTHR11328:SF36">
    <property type="entry name" value="MELIBIOSE PERMEASE"/>
    <property type="match status" value="1"/>
</dbReference>
<feature type="transmembrane region" description="Helical" evidence="12">
    <location>
        <begin position="95"/>
        <end position="117"/>
    </location>
</feature>
<dbReference type="NCBIfam" id="TIGR00792">
    <property type="entry name" value="gph"/>
    <property type="match status" value="1"/>
</dbReference>
<evidence type="ECO:0000256" key="9">
    <source>
        <dbReference type="ARBA" id="ARBA00022847"/>
    </source>
</evidence>
<comment type="subcellular location">
    <subcellularLocation>
        <location evidence="1">Cell membrane</location>
        <topology evidence="1">Multi-pass membrane protein</topology>
    </subcellularLocation>
</comment>
<dbReference type="CDD" id="cd17332">
    <property type="entry name" value="MFS_MelB_like"/>
    <property type="match status" value="1"/>
</dbReference>
<feature type="transmembrane region" description="Helical" evidence="12">
    <location>
        <begin position="57"/>
        <end position="74"/>
    </location>
</feature>
<evidence type="ECO:0000256" key="7">
    <source>
        <dbReference type="ARBA" id="ARBA00022679"/>
    </source>
</evidence>
<evidence type="ECO:0000256" key="5">
    <source>
        <dbReference type="ARBA" id="ARBA00022553"/>
    </source>
</evidence>
<feature type="domain" description="PTS EIIA type-1" evidence="13">
    <location>
        <begin position="519"/>
        <end position="623"/>
    </location>
</feature>
<dbReference type="InterPro" id="IPR001927">
    <property type="entry name" value="Na/Gal_symport"/>
</dbReference>
<dbReference type="Pfam" id="PF13347">
    <property type="entry name" value="MFS_2"/>
    <property type="match status" value="1"/>
</dbReference>
<dbReference type="NCBIfam" id="TIGR00830">
    <property type="entry name" value="PTBA"/>
    <property type="match status" value="1"/>
</dbReference>
<keyword evidence="4" id="KW-1003">Cell membrane</keyword>
<evidence type="ECO:0000256" key="1">
    <source>
        <dbReference type="ARBA" id="ARBA00004651"/>
    </source>
</evidence>
<accession>A0ABR8ZLZ8</accession>
<feature type="transmembrane region" description="Helical" evidence="12">
    <location>
        <begin position="204"/>
        <end position="224"/>
    </location>
</feature>
<keyword evidence="11 12" id="KW-0472">Membrane</keyword>
<evidence type="ECO:0000259" key="13">
    <source>
        <dbReference type="PROSITE" id="PS51093"/>
    </source>
</evidence>
<dbReference type="EMBL" id="JABUXR010000027">
    <property type="protein sequence ID" value="MBD8086333.1"/>
    <property type="molecule type" value="Genomic_DNA"/>
</dbReference>
<evidence type="ECO:0000256" key="10">
    <source>
        <dbReference type="ARBA" id="ARBA00022989"/>
    </source>
</evidence>
<dbReference type="InterPro" id="IPR018043">
    <property type="entry name" value="Na/Gal_symport_CS"/>
</dbReference>
<feature type="transmembrane region" description="Helical" evidence="12">
    <location>
        <begin position="433"/>
        <end position="451"/>
    </location>
</feature>
<evidence type="ECO:0000256" key="4">
    <source>
        <dbReference type="ARBA" id="ARBA00022475"/>
    </source>
</evidence>
<dbReference type="SUPFAM" id="SSF51261">
    <property type="entry name" value="Duplicated hybrid motif"/>
    <property type="match status" value="1"/>
</dbReference>
<dbReference type="InterPro" id="IPR011055">
    <property type="entry name" value="Dup_hybrid_motif"/>
</dbReference>
<feature type="transmembrane region" description="Helical" evidence="12">
    <location>
        <begin position="164"/>
        <end position="192"/>
    </location>
</feature>
<feature type="transmembrane region" description="Helical" evidence="12">
    <location>
        <begin position="123"/>
        <end position="143"/>
    </location>
</feature>
<dbReference type="Gene3D" id="1.20.1250.20">
    <property type="entry name" value="MFS general substrate transporter like domains"/>
    <property type="match status" value="2"/>
</dbReference>
<evidence type="ECO:0000256" key="11">
    <source>
        <dbReference type="ARBA" id="ARBA00023136"/>
    </source>
</evidence>
<gene>
    <name evidence="14" type="ORF">HUK45_08905</name>
</gene>
<dbReference type="Proteomes" id="UP000645007">
    <property type="component" value="Unassembled WGS sequence"/>
</dbReference>
<evidence type="ECO:0000256" key="12">
    <source>
        <dbReference type="SAM" id="Phobius"/>
    </source>
</evidence>
<keyword evidence="3" id="KW-0813">Transport</keyword>
<feature type="transmembrane region" description="Helical" evidence="12">
    <location>
        <begin position="353"/>
        <end position="371"/>
    </location>
</feature>
<dbReference type="InterPro" id="IPR036259">
    <property type="entry name" value="MFS_trans_sf"/>
</dbReference>
<evidence type="ECO:0000256" key="3">
    <source>
        <dbReference type="ARBA" id="ARBA00022448"/>
    </source>
</evidence>
<keyword evidence="9" id="KW-0769">Symport</keyword>
<dbReference type="PROSITE" id="PS51093">
    <property type="entry name" value="PTS_EIIA_TYPE_1"/>
    <property type="match status" value="1"/>
</dbReference>
<feature type="transmembrane region" description="Helical" evidence="12">
    <location>
        <begin position="289"/>
        <end position="308"/>
    </location>
</feature>
<comment type="similarity">
    <text evidence="2">In the N-terminal section; belongs to the sodium:galactoside symporter (TC 2.A.2) family.</text>
</comment>
<keyword evidence="6" id="KW-0762">Sugar transport</keyword>
<keyword evidence="5" id="KW-0597">Phosphoprotein</keyword>
<reference evidence="14 15" key="1">
    <citation type="submission" date="2020-06" db="EMBL/GenBank/DDBJ databases">
        <title>Limosilactobacillus sp. nov.</title>
        <authorList>
            <person name="Ksiezarek M."/>
            <person name="Goncalves Ribeiro T."/>
            <person name="Rocha J."/>
            <person name="Grosso F."/>
            <person name="Peixe L."/>
        </authorList>
    </citation>
    <scope>NUCLEOTIDE SEQUENCE [LARGE SCALE GENOMIC DNA]</scope>
    <source>
        <strain evidence="15">c9Ua_26_M</strain>
    </source>
</reference>
<keyword evidence="15" id="KW-1185">Reference proteome</keyword>